<dbReference type="AlphaFoldDB" id="A0A367ELS4"/>
<organism evidence="2 3">
    <name type="scientific">Sphaerisporangium album</name>
    <dbReference type="NCBI Taxonomy" id="509200"/>
    <lineage>
        <taxon>Bacteria</taxon>
        <taxon>Bacillati</taxon>
        <taxon>Actinomycetota</taxon>
        <taxon>Actinomycetes</taxon>
        <taxon>Streptosporangiales</taxon>
        <taxon>Streptosporangiaceae</taxon>
        <taxon>Sphaerisporangium</taxon>
    </lineage>
</organism>
<protein>
    <recommendedName>
        <fullName evidence="4">Aminoglycoside phosphotransferase domain-containing protein</fullName>
    </recommendedName>
</protein>
<evidence type="ECO:0008006" key="4">
    <source>
        <dbReference type="Google" id="ProtNLM"/>
    </source>
</evidence>
<evidence type="ECO:0000313" key="2">
    <source>
        <dbReference type="EMBL" id="RCG19058.1"/>
    </source>
</evidence>
<reference evidence="2 3" key="1">
    <citation type="submission" date="2018-06" db="EMBL/GenBank/DDBJ databases">
        <title>Sphaerisporangium craniellae sp. nov., isolated from a marine sponge in the South China Sea.</title>
        <authorList>
            <person name="Li L."/>
        </authorList>
    </citation>
    <scope>NUCLEOTIDE SEQUENCE [LARGE SCALE GENOMIC DNA]</scope>
    <source>
        <strain evidence="2 3">CCTCC AA 208026</strain>
    </source>
</reference>
<sequence>MHTETPEVLAGDHLLHTDWNPRHVLIDEKRAHLVGWSYPTLGAAWIDPACWLVWLIQAGHNPSAAERAAARAPSWDTASRDALDSFSATQVSFWTSLAHEKSDPRANQLAAAARRWASHRQQLKR</sequence>
<feature type="compositionally biased region" description="Basic residues" evidence="1">
    <location>
        <begin position="116"/>
        <end position="125"/>
    </location>
</feature>
<comment type="caution">
    <text evidence="2">The sequence shown here is derived from an EMBL/GenBank/DDBJ whole genome shotgun (WGS) entry which is preliminary data.</text>
</comment>
<gene>
    <name evidence="2" type="ORF">DQ384_38690</name>
</gene>
<name>A0A367ELS4_9ACTN</name>
<dbReference type="EMBL" id="QOIL01000035">
    <property type="protein sequence ID" value="RCG19058.1"/>
    <property type="molecule type" value="Genomic_DNA"/>
</dbReference>
<dbReference type="Proteomes" id="UP000253094">
    <property type="component" value="Unassembled WGS sequence"/>
</dbReference>
<proteinExistence type="predicted"/>
<accession>A0A367ELS4</accession>
<evidence type="ECO:0000256" key="1">
    <source>
        <dbReference type="SAM" id="MobiDB-lite"/>
    </source>
</evidence>
<feature type="compositionally biased region" description="Low complexity" evidence="1">
    <location>
        <begin position="105"/>
        <end position="115"/>
    </location>
</feature>
<keyword evidence="3" id="KW-1185">Reference proteome</keyword>
<evidence type="ECO:0000313" key="3">
    <source>
        <dbReference type="Proteomes" id="UP000253094"/>
    </source>
</evidence>
<feature type="region of interest" description="Disordered" evidence="1">
    <location>
        <begin position="104"/>
        <end position="125"/>
    </location>
</feature>